<dbReference type="AlphaFoldDB" id="A0A7K1SKK9"/>
<dbReference type="InterPro" id="IPR015943">
    <property type="entry name" value="WD40/YVTN_repeat-like_dom_sf"/>
</dbReference>
<dbReference type="SUPFAM" id="SSF51004">
    <property type="entry name" value="C-terminal (heme d1) domain of cytochrome cd1-nitrite reductase"/>
    <property type="match status" value="1"/>
</dbReference>
<keyword evidence="2" id="KW-1185">Reference proteome</keyword>
<accession>A0A7K1SKK9</accession>
<evidence type="ECO:0000313" key="1">
    <source>
        <dbReference type="EMBL" id="MVM34136.1"/>
    </source>
</evidence>
<evidence type="ECO:0000313" key="2">
    <source>
        <dbReference type="Proteomes" id="UP000436006"/>
    </source>
</evidence>
<proteinExistence type="predicted"/>
<organism evidence="1 2">
    <name type="scientific">Spirosoma arboris</name>
    <dbReference type="NCBI Taxonomy" id="2682092"/>
    <lineage>
        <taxon>Bacteria</taxon>
        <taxon>Pseudomonadati</taxon>
        <taxon>Bacteroidota</taxon>
        <taxon>Cytophagia</taxon>
        <taxon>Cytophagales</taxon>
        <taxon>Cytophagaceae</taxon>
        <taxon>Spirosoma</taxon>
    </lineage>
</organism>
<dbReference type="PANTHER" id="PTHR47197:SF3">
    <property type="entry name" value="DIHYDRO-HEME D1 DEHYDROGENASE"/>
    <property type="match status" value="1"/>
</dbReference>
<name>A0A7K1SKK9_9BACT</name>
<protein>
    <submittedName>
        <fullName evidence="1">YncE family protein</fullName>
    </submittedName>
</protein>
<sequence>MKHLFVTSSFLLLSYAVRGQQSSLSTELPITNVATVVLKLDGYPDFLVPDNNNVWITNVKRIDKLSPTTNKPILSVPVPEPCGAMAVGFGAVWVANCSDKSIYRIDRLTGKLVAKIPTGLADKHGELSLAVGDGSVWVLSDSTGILARIDPKTNKLQATIRVLPFSYCVAFGYGAVWITNTGQGKNRPGAGTNAGSVQRIDPQTNKVVVTIPTGMVPRFLAVGENGVWTLNQGDGSVSRIDPYTNKLIATIDVKATGLGGDIAAGAGKVWVRGNKTVFLATINPKTNSVDKRYGPISGSGAVRVTNDKSVWISSHDINTVWIIKP</sequence>
<reference evidence="1 2" key="1">
    <citation type="submission" date="2019-12" db="EMBL/GenBank/DDBJ databases">
        <title>Spirosoma sp. HMF4905 genome sequencing and assembly.</title>
        <authorList>
            <person name="Kang H."/>
            <person name="Cha I."/>
            <person name="Kim H."/>
            <person name="Joh K."/>
        </authorList>
    </citation>
    <scope>NUCLEOTIDE SEQUENCE [LARGE SCALE GENOMIC DNA]</scope>
    <source>
        <strain evidence="1 2">HMF4905</strain>
    </source>
</reference>
<dbReference type="RefSeq" id="WP_157588943.1">
    <property type="nucleotide sequence ID" value="NZ_WPIN01000014.1"/>
</dbReference>
<dbReference type="EMBL" id="WPIN01000014">
    <property type="protein sequence ID" value="MVM34136.1"/>
    <property type="molecule type" value="Genomic_DNA"/>
</dbReference>
<dbReference type="InterPro" id="IPR051200">
    <property type="entry name" value="Host-pathogen_enzymatic-act"/>
</dbReference>
<dbReference type="Gene3D" id="2.130.10.10">
    <property type="entry name" value="YVTN repeat-like/Quinoprotein amine dehydrogenase"/>
    <property type="match status" value="2"/>
</dbReference>
<gene>
    <name evidence="1" type="ORF">GO755_29150</name>
</gene>
<dbReference type="PANTHER" id="PTHR47197">
    <property type="entry name" value="PROTEIN NIRF"/>
    <property type="match status" value="1"/>
</dbReference>
<dbReference type="InterPro" id="IPR011048">
    <property type="entry name" value="Haem_d1_sf"/>
</dbReference>
<comment type="caution">
    <text evidence="1">The sequence shown here is derived from an EMBL/GenBank/DDBJ whole genome shotgun (WGS) entry which is preliminary data.</text>
</comment>
<dbReference type="Proteomes" id="UP000436006">
    <property type="component" value="Unassembled WGS sequence"/>
</dbReference>